<dbReference type="STRING" id="407821.A0A087T1G7"/>
<dbReference type="Proteomes" id="UP000054359">
    <property type="component" value="Unassembled WGS sequence"/>
</dbReference>
<dbReference type="AlphaFoldDB" id="A0A087T1G7"/>
<dbReference type="CDD" id="cd09272">
    <property type="entry name" value="RNase_HI_RT_Ty1"/>
    <property type="match status" value="1"/>
</dbReference>
<protein>
    <submittedName>
        <fullName evidence="1">Retrovirus-related Pol polyprotein from transposon TNT 1-94</fullName>
    </submittedName>
</protein>
<dbReference type="InterPro" id="IPR043502">
    <property type="entry name" value="DNA/RNA_pol_sf"/>
</dbReference>
<gene>
    <name evidence="1" type="ORF">X975_15441</name>
</gene>
<dbReference type="OMA" id="QEHYIKE"/>
<dbReference type="OrthoDB" id="6432544at2759"/>
<name>A0A087T1G7_STEMI</name>
<dbReference type="SUPFAM" id="SSF56672">
    <property type="entry name" value="DNA/RNA polymerases"/>
    <property type="match status" value="1"/>
</dbReference>
<keyword evidence="2" id="KW-1185">Reference proteome</keyword>
<feature type="non-terminal residue" evidence="1">
    <location>
        <position position="286"/>
    </location>
</feature>
<proteinExistence type="predicted"/>
<reference evidence="1 2" key="1">
    <citation type="submission" date="2013-11" db="EMBL/GenBank/DDBJ databases">
        <title>Genome sequencing of Stegodyphus mimosarum.</title>
        <authorList>
            <person name="Bechsgaard J."/>
        </authorList>
    </citation>
    <scope>NUCLEOTIDE SEQUENCE [LARGE SCALE GENOMIC DNA]</scope>
</reference>
<accession>A0A087T1G7</accession>
<sequence>MIIVYVDDILIVCKSEEKIKRLIKYLNEFLEAKDLEVRNYLGINIKRDENKFLLSQKSKIEKLKMMFCPDSHKPSYTPMDTSYPKEEDVSPPVDNTKYRQAIGALLFIATVTRPDINLAVNLLSRKNESPKEKDWKAVLRVIEYLNSTKDICLKIDCDSPPSLSCYTDADYASDLTTRRSTGGNLFFLGNSPIFWSTKRQNCVSLSSTESELISAATAAQELKWILDLLKDFDLPQKLPIKIYEDNKSTIALIKQGKMNTRIKVKSLAFKKAVQLLIFSGTLLSTS</sequence>
<dbReference type="GO" id="GO:0071897">
    <property type="term" value="P:DNA biosynthetic process"/>
    <property type="evidence" value="ECO:0007669"/>
    <property type="project" value="UniProtKB-ARBA"/>
</dbReference>
<organism evidence="1 2">
    <name type="scientific">Stegodyphus mimosarum</name>
    <name type="common">African social velvet spider</name>
    <dbReference type="NCBI Taxonomy" id="407821"/>
    <lineage>
        <taxon>Eukaryota</taxon>
        <taxon>Metazoa</taxon>
        <taxon>Ecdysozoa</taxon>
        <taxon>Arthropoda</taxon>
        <taxon>Chelicerata</taxon>
        <taxon>Arachnida</taxon>
        <taxon>Araneae</taxon>
        <taxon>Araneomorphae</taxon>
        <taxon>Entelegynae</taxon>
        <taxon>Eresoidea</taxon>
        <taxon>Eresidae</taxon>
        <taxon>Stegodyphus</taxon>
    </lineage>
</organism>
<dbReference type="PANTHER" id="PTHR11439">
    <property type="entry name" value="GAG-POL-RELATED RETROTRANSPOSON"/>
    <property type="match status" value="1"/>
</dbReference>
<dbReference type="EMBL" id="KK112965">
    <property type="protein sequence ID" value="KFM58956.1"/>
    <property type="molecule type" value="Genomic_DNA"/>
</dbReference>
<dbReference type="PANTHER" id="PTHR11439:SF483">
    <property type="entry name" value="PEPTIDE SYNTHASE GLIP-LIKE, PUTATIVE (AFU_ORTHOLOGUE AFUA_3G12920)-RELATED"/>
    <property type="match status" value="1"/>
</dbReference>
<evidence type="ECO:0000313" key="2">
    <source>
        <dbReference type="Proteomes" id="UP000054359"/>
    </source>
</evidence>
<evidence type="ECO:0000313" key="1">
    <source>
        <dbReference type="EMBL" id="KFM58956.1"/>
    </source>
</evidence>